<gene>
    <name evidence="1" type="ORF">ALQ65_01007</name>
</gene>
<proteinExistence type="predicted"/>
<name>A0A3M3JJF8_9PSED</name>
<protein>
    <submittedName>
        <fullName evidence="1">Uncharacterized protein</fullName>
    </submittedName>
</protein>
<evidence type="ECO:0000313" key="2">
    <source>
        <dbReference type="Proteomes" id="UP000271468"/>
    </source>
</evidence>
<organism evidence="1 2">
    <name type="scientific">Pseudomonas syringae pv. coriandricola</name>
    <dbReference type="NCBI Taxonomy" id="264453"/>
    <lineage>
        <taxon>Bacteria</taxon>
        <taxon>Pseudomonadati</taxon>
        <taxon>Pseudomonadota</taxon>
        <taxon>Gammaproteobacteria</taxon>
        <taxon>Pseudomonadales</taxon>
        <taxon>Pseudomonadaceae</taxon>
        <taxon>Pseudomonas</taxon>
    </lineage>
</organism>
<evidence type="ECO:0000313" key="1">
    <source>
        <dbReference type="EMBL" id="RMN10868.1"/>
    </source>
</evidence>
<dbReference type="EMBL" id="RBOV01000227">
    <property type="protein sequence ID" value="RMN10868.1"/>
    <property type="molecule type" value="Genomic_DNA"/>
</dbReference>
<sequence>MEYEELKIQLEIVKKDLSASAKRLAASKKTLTSKVGLLKFHENLTEFTDYVCDIRNNHNHLNGMAALLRNHITKKSDVTEEVREGYLSELVSHMDIHNKYIRIKIALKHRTVYILPNELVKRKYETFFVDDGGKKKENLDIIEEFLNKQIEENNNGKPAIKKIYISSSKKKSKKQSETEIAEGIKDNAGDYFKNIITISHNDLKFNNYALKIEWTNGVTEKIDLYDNAVYHKDNAKTKDKKLEKTMIFRGEGIELNQTKDDVITKIINDKEKPNE</sequence>
<reference evidence="1 2" key="1">
    <citation type="submission" date="2018-08" db="EMBL/GenBank/DDBJ databases">
        <title>Recombination of ecologically and evolutionarily significant loci maintains genetic cohesion in the Pseudomonas syringae species complex.</title>
        <authorList>
            <person name="Dillon M."/>
            <person name="Thakur S."/>
            <person name="Almeida R.N.D."/>
            <person name="Weir B.S."/>
            <person name="Guttman D.S."/>
        </authorList>
    </citation>
    <scope>NUCLEOTIDE SEQUENCE [LARGE SCALE GENOMIC DNA]</scope>
    <source>
        <strain evidence="1 2">ICMP 12341</strain>
    </source>
</reference>
<dbReference type="RefSeq" id="WP_147461901.1">
    <property type="nucleotide sequence ID" value="NZ_RBOV01000227.1"/>
</dbReference>
<dbReference type="AlphaFoldDB" id="A0A3M3JJF8"/>
<comment type="caution">
    <text evidence="1">The sequence shown here is derived from an EMBL/GenBank/DDBJ whole genome shotgun (WGS) entry which is preliminary data.</text>
</comment>
<accession>A0A3M3JJF8</accession>
<dbReference type="Proteomes" id="UP000271468">
    <property type="component" value="Unassembled WGS sequence"/>
</dbReference>